<evidence type="ECO:0000256" key="1">
    <source>
        <dbReference type="SAM" id="MobiDB-lite"/>
    </source>
</evidence>
<gene>
    <name evidence="3" type="ORF">N7469_002545</name>
</gene>
<dbReference type="OrthoDB" id="4368958at2759"/>
<feature type="signal peptide" evidence="2">
    <location>
        <begin position="1"/>
        <end position="20"/>
    </location>
</feature>
<evidence type="ECO:0000313" key="4">
    <source>
        <dbReference type="Proteomes" id="UP001147733"/>
    </source>
</evidence>
<dbReference type="EMBL" id="JAPQKT010000002">
    <property type="protein sequence ID" value="KAJ5240954.1"/>
    <property type="molecule type" value="Genomic_DNA"/>
</dbReference>
<feature type="region of interest" description="Disordered" evidence="1">
    <location>
        <begin position="136"/>
        <end position="194"/>
    </location>
</feature>
<feature type="chain" id="PRO_5040894519" evidence="2">
    <location>
        <begin position="21"/>
        <end position="217"/>
    </location>
</feature>
<proteinExistence type="predicted"/>
<dbReference type="GeneID" id="81380632"/>
<keyword evidence="2" id="KW-0732">Signal</keyword>
<evidence type="ECO:0000256" key="2">
    <source>
        <dbReference type="SAM" id="SignalP"/>
    </source>
</evidence>
<evidence type="ECO:0000313" key="3">
    <source>
        <dbReference type="EMBL" id="KAJ5240954.1"/>
    </source>
</evidence>
<name>A0A9W9TVG3_PENCI</name>
<keyword evidence="4" id="KW-1185">Reference proteome</keyword>
<sequence>MQYKTLAALLFASAAIAAPAAETTSSATLDDSYDDSGYPEYAGISIPTSVLEILETAAAPTAWANSMYTDSAFVNAEASRIANDQYPAWVSSLPDSAQTYVEQELKAEASMYIHVYNSETVSWGTSFPASTTAAASSTQTDNSSSGSSATTTKSGSQSATETVTDSSSKAATTSGTASGSQSGSSTSTSTGGAPAATGGIAMSLAGAAGVLGLALAL</sequence>
<comment type="caution">
    <text evidence="3">The sequence shown here is derived from an EMBL/GenBank/DDBJ whole genome shotgun (WGS) entry which is preliminary data.</text>
</comment>
<dbReference type="RefSeq" id="XP_056503959.1">
    <property type="nucleotide sequence ID" value="XM_056641465.1"/>
</dbReference>
<dbReference type="AlphaFoldDB" id="A0A9W9TVG3"/>
<organism evidence="3 4">
    <name type="scientific">Penicillium citrinum</name>
    <dbReference type="NCBI Taxonomy" id="5077"/>
    <lineage>
        <taxon>Eukaryota</taxon>
        <taxon>Fungi</taxon>
        <taxon>Dikarya</taxon>
        <taxon>Ascomycota</taxon>
        <taxon>Pezizomycotina</taxon>
        <taxon>Eurotiomycetes</taxon>
        <taxon>Eurotiomycetidae</taxon>
        <taxon>Eurotiales</taxon>
        <taxon>Aspergillaceae</taxon>
        <taxon>Penicillium</taxon>
    </lineage>
</organism>
<reference evidence="3" key="1">
    <citation type="submission" date="2022-11" db="EMBL/GenBank/DDBJ databases">
        <authorList>
            <person name="Petersen C."/>
        </authorList>
    </citation>
    <scope>NUCLEOTIDE SEQUENCE</scope>
    <source>
        <strain evidence="3">IBT 23319</strain>
    </source>
</reference>
<protein>
    <submittedName>
        <fullName evidence="3">Uncharacterized protein</fullName>
    </submittedName>
</protein>
<reference evidence="3" key="2">
    <citation type="journal article" date="2023" name="IMA Fungus">
        <title>Comparative genomic study of the Penicillium genus elucidates a diverse pangenome and 15 lateral gene transfer events.</title>
        <authorList>
            <person name="Petersen C."/>
            <person name="Sorensen T."/>
            <person name="Nielsen M.R."/>
            <person name="Sondergaard T.E."/>
            <person name="Sorensen J.L."/>
            <person name="Fitzpatrick D.A."/>
            <person name="Frisvad J.C."/>
            <person name="Nielsen K.L."/>
        </authorList>
    </citation>
    <scope>NUCLEOTIDE SEQUENCE</scope>
    <source>
        <strain evidence="3">IBT 23319</strain>
    </source>
</reference>
<accession>A0A9W9TVG3</accession>
<dbReference type="Proteomes" id="UP001147733">
    <property type="component" value="Unassembled WGS sequence"/>
</dbReference>